<dbReference type="InterPro" id="IPR012340">
    <property type="entry name" value="NA-bd_OB-fold"/>
</dbReference>
<reference evidence="2 3" key="1">
    <citation type="journal article" date="2018" name="Plant J.">
        <title>Genome sequences of Chlorella sorokiniana UTEX 1602 and Micractinium conductrix SAG 241.80: implications to maltose excretion by a green alga.</title>
        <authorList>
            <person name="Arriola M.B."/>
            <person name="Velmurugan N."/>
            <person name="Zhang Y."/>
            <person name="Plunkett M.H."/>
            <person name="Hondzo H."/>
            <person name="Barney B.M."/>
        </authorList>
    </citation>
    <scope>NUCLEOTIDE SEQUENCE [LARGE SCALE GENOMIC DNA]</scope>
    <source>
        <strain evidence="3">UTEX 1602</strain>
    </source>
</reference>
<keyword evidence="3" id="KW-1185">Reference proteome</keyword>
<feature type="domain" description="S1 motif" evidence="1">
    <location>
        <begin position="92"/>
        <end position="172"/>
    </location>
</feature>
<dbReference type="InterPro" id="IPR003029">
    <property type="entry name" value="S1_domain"/>
</dbReference>
<dbReference type="STRING" id="3076.A0A2P6TJM3"/>
<evidence type="ECO:0000259" key="1">
    <source>
        <dbReference type="PROSITE" id="PS50126"/>
    </source>
</evidence>
<dbReference type="OrthoDB" id="412781at2759"/>
<dbReference type="PANTHER" id="PTHR47559:SF1">
    <property type="entry name" value="OS03G0844900 PROTEIN"/>
    <property type="match status" value="1"/>
</dbReference>
<dbReference type="GO" id="GO:0003676">
    <property type="term" value="F:nucleic acid binding"/>
    <property type="evidence" value="ECO:0007669"/>
    <property type="project" value="InterPro"/>
</dbReference>
<gene>
    <name evidence="2" type="ORF">C2E21_6736</name>
</gene>
<dbReference type="Pfam" id="PF09876">
    <property type="entry name" value="DUF2103"/>
    <property type="match status" value="1"/>
</dbReference>
<proteinExistence type="predicted"/>
<dbReference type="SMART" id="SM00316">
    <property type="entry name" value="S1"/>
    <property type="match status" value="2"/>
</dbReference>
<evidence type="ECO:0000313" key="3">
    <source>
        <dbReference type="Proteomes" id="UP000239899"/>
    </source>
</evidence>
<evidence type="ECO:0000313" key="2">
    <source>
        <dbReference type="EMBL" id="PRW44281.1"/>
    </source>
</evidence>
<dbReference type="Gene3D" id="2.40.50.140">
    <property type="entry name" value="Nucleic acid-binding proteins"/>
    <property type="match status" value="1"/>
</dbReference>
<dbReference type="InterPro" id="IPR018664">
    <property type="entry name" value="DUF2103_metal-binding"/>
</dbReference>
<accession>A0A2P6TJM3</accession>
<dbReference type="AlphaFoldDB" id="A0A2P6TJM3"/>
<comment type="caution">
    <text evidence="2">The sequence shown here is derived from an EMBL/GenBank/DDBJ whole genome shotgun (WGS) entry which is preliminary data.</text>
</comment>
<dbReference type="EMBL" id="LHPG02000013">
    <property type="protein sequence ID" value="PRW44281.1"/>
    <property type="molecule type" value="Genomic_DNA"/>
</dbReference>
<dbReference type="InterPro" id="IPR052757">
    <property type="entry name" value="Ribosomal_protein_S1"/>
</dbReference>
<name>A0A2P6TJM3_CHLSO</name>
<dbReference type="SUPFAM" id="SSF50249">
    <property type="entry name" value="Nucleic acid-binding proteins"/>
    <property type="match status" value="2"/>
</dbReference>
<sequence length="380" mass="41242">MATLVSLRLAPAAPAAAAVRPAAARQPALAAVQHAAALRQPQQRRSLPPCRAANAEAEAQVEPAAAAEDGEAVKPKLMSEAWETVIQMKQEGTIVETTIRAANKSGLNLKIGKLQAFLPYKLLDPARLENYRNPDGSRTMPPGGHKHLIGTKLRVRVTQVIVPEKRLIVSEKAVLLDELAQTLQPGDVVEGVVGAIMDWGCFVECRTVNGKPCPRAEAVLPLRELAYAWVASASELLKPGQPVRVSVLFRQTEPQAKVVVSLKRMEDDPLKETLDNVLPLNGASYEQLEEVPASVPQGVDEILEALAQQPGVQGVTLGRSVEEKRTVSQDLELWITKEQLDDGFNLAVRAGRRVQEVHVVTKMSPADMRAAVQRVLRSIT</sequence>
<dbReference type="PANTHER" id="PTHR47559">
    <property type="entry name" value="OS03G0844900 PROTEIN"/>
    <property type="match status" value="1"/>
</dbReference>
<feature type="domain" description="S1 motif" evidence="1">
    <location>
        <begin position="186"/>
        <end position="263"/>
    </location>
</feature>
<protein>
    <submittedName>
        <fullName evidence="2">30S ribosomal chloroplastic isoform X1</fullName>
    </submittedName>
</protein>
<organism evidence="2 3">
    <name type="scientific">Chlorella sorokiniana</name>
    <name type="common">Freshwater green alga</name>
    <dbReference type="NCBI Taxonomy" id="3076"/>
    <lineage>
        <taxon>Eukaryota</taxon>
        <taxon>Viridiplantae</taxon>
        <taxon>Chlorophyta</taxon>
        <taxon>core chlorophytes</taxon>
        <taxon>Trebouxiophyceae</taxon>
        <taxon>Chlorellales</taxon>
        <taxon>Chlorellaceae</taxon>
        <taxon>Chlorella clade</taxon>
        <taxon>Chlorella</taxon>
    </lineage>
</organism>
<dbReference type="PROSITE" id="PS50126">
    <property type="entry name" value="S1"/>
    <property type="match status" value="2"/>
</dbReference>
<dbReference type="Proteomes" id="UP000239899">
    <property type="component" value="Unassembled WGS sequence"/>
</dbReference>